<evidence type="ECO:0000313" key="2">
    <source>
        <dbReference type="Proteomes" id="UP000053820"/>
    </source>
</evidence>
<feature type="non-terminal residue" evidence="1">
    <location>
        <position position="78"/>
    </location>
</feature>
<dbReference type="OrthoDB" id="194358at2759"/>
<dbReference type="Proteomes" id="UP000053820">
    <property type="component" value="Unassembled WGS sequence"/>
</dbReference>
<organism evidence="1 2">
    <name type="scientific">Hydnomerulius pinastri MD-312</name>
    <dbReference type="NCBI Taxonomy" id="994086"/>
    <lineage>
        <taxon>Eukaryota</taxon>
        <taxon>Fungi</taxon>
        <taxon>Dikarya</taxon>
        <taxon>Basidiomycota</taxon>
        <taxon>Agaricomycotina</taxon>
        <taxon>Agaricomycetes</taxon>
        <taxon>Agaricomycetidae</taxon>
        <taxon>Boletales</taxon>
        <taxon>Boletales incertae sedis</taxon>
        <taxon>Leucogyrophana</taxon>
    </lineage>
</organism>
<feature type="non-terminal residue" evidence="1">
    <location>
        <position position="1"/>
    </location>
</feature>
<proteinExistence type="predicted"/>
<dbReference type="AlphaFoldDB" id="A0A0C9W7B3"/>
<name>A0A0C9W7B3_9AGAM</name>
<accession>A0A0C9W7B3</accession>
<dbReference type="HOGENOM" id="CLU_2628541_0_0_1"/>
<evidence type="ECO:0008006" key="3">
    <source>
        <dbReference type="Google" id="ProtNLM"/>
    </source>
</evidence>
<evidence type="ECO:0000313" key="1">
    <source>
        <dbReference type="EMBL" id="KIJ58272.1"/>
    </source>
</evidence>
<keyword evidence="2" id="KW-1185">Reference proteome</keyword>
<protein>
    <recommendedName>
        <fullName evidence="3">Heterokaryon incompatibility domain-containing protein</fullName>
    </recommendedName>
</protein>
<reference evidence="1 2" key="1">
    <citation type="submission" date="2014-04" db="EMBL/GenBank/DDBJ databases">
        <title>Evolutionary Origins and Diversification of the Mycorrhizal Mutualists.</title>
        <authorList>
            <consortium name="DOE Joint Genome Institute"/>
            <consortium name="Mycorrhizal Genomics Consortium"/>
            <person name="Kohler A."/>
            <person name="Kuo A."/>
            <person name="Nagy L.G."/>
            <person name="Floudas D."/>
            <person name="Copeland A."/>
            <person name="Barry K.W."/>
            <person name="Cichocki N."/>
            <person name="Veneault-Fourrey C."/>
            <person name="LaButti K."/>
            <person name="Lindquist E.A."/>
            <person name="Lipzen A."/>
            <person name="Lundell T."/>
            <person name="Morin E."/>
            <person name="Murat C."/>
            <person name="Riley R."/>
            <person name="Ohm R."/>
            <person name="Sun H."/>
            <person name="Tunlid A."/>
            <person name="Henrissat B."/>
            <person name="Grigoriev I.V."/>
            <person name="Hibbett D.S."/>
            <person name="Martin F."/>
        </authorList>
    </citation>
    <scope>NUCLEOTIDE SEQUENCE [LARGE SCALE GENOMIC DNA]</scope>
    <source>
        <strain evidence="1 2">MD-312</strain>
    </source>
</reference>
<gene>
    <name evidence="1" type="ORF">HYDPIDRAFT_74387</name>
</gene>
<dbReference type="EMBL" id="KN839960">
    <property type="protein sequence ID" value="KIJ58272.1"/>
    <property type="molecule type" value="Genomic_DNA"/>
</dbReference>
<sequence>NAEVYIVYLEDSSSLEDFDNEPWFTRGWTLQELLAPRRMSRYGKDRRPISPWAATGKVTGIFGDDIKHLSPPCSRVSE</sequence>